<dbReference type="AlphaFoldDB" id="A0A2N4U5X5"/>
<keyword evidence="1" id="KW-0812">Transmembrane</keyword>
<comment type="caution">
    <text evidence="2">The sequence shown here is derived from an EMBL/GenBank/DDBJ whole genome shotgun (WGS) entry which is preliminary data.</text>
</comment>
<dbReference type="EMBL" id="PDNW01000005">
    <property type="protein sequence ID" value="PLC50403.1"/>
    <property type="molecule type" value="Genomic_DNA"/>
</dbReference>
<dbReference type="Proteomes" id="UP000234190">
    <property type="component" value="Unassembled WGS sequence"/>
</dbReference>
<dbReference type="RefSeq" id="WP_102073506.1">
    <property type="nucleotide sequence ID" value="NZ_PDNW01000005.1"/>
</dbReference>
<keyword evidence="1" id="KW-1133">Transmembrane helix</keyword>
<protein>
    <submittedName>
        <fullName evidence="2">Uncharacterized protein</fullName>
    </submittedName>
</protein>
<evidence type="ECO:0000313" key="2">
    <source>
        <dbReference type="EMBL" id="PLC50403.1"/>
    </source>
</evidence>
<dbReference type="InterPro" id="IPR046703">
    <property type="entry name" value="DUF6776"/>
</dbReference>
<evidence type="ECO:0000313" key="3">
    <source>
        <dbReference type="Proteomes" id="UP000234190"/>
    </source>
</evidence>
<sequence length="254" mass="26964">MKKNVAGSAAAAHSPADAVAKHNTGALYLRWFIAMALVAGMVLGATGAGLWFNSQLNRQADSETSRLELALSQSRAELERALSQIDTLQGQSVVEESTRNGLEASLLASQAELGLARDKLAFFDQLLPPGPTGSISIRALDIEQQGPILQYRVLLMRNGPGDTPFKGLMQFVAKGKQEGLPVTITLQAAQLPGSTGQSPETSTVNGFELSFDQFQRGNGFLSVPPGFTPQTITLNVLEGNTVRVSRTVNLSAAN</sequence>
<proteinExistence type="predicted"/>
<keyword evidence="1" id="KW-0472">Membrane</keyword>
<reference evidence="2 3" key="1">
    <citation type="submission" date="2017-10" db="EMBL/GenBank/DDBJ databases">
        <title>Two draft genome sequences of Pusillimonas sp. strains isolated from a nitrate- and radionuclide-contaminated groundwater in Russia.</title>
        <authorList>
            <person name="Grouzdev D.S."/>
            <person name="Tourova T.P."/>
            <person name="Goeva M.A."/>
            <person name="Babich T.L."/>
            <person name="Sokolova D.S."/>
            <person name="Abdullin R."/>
            <person name="Poltaraus A.B."/>
            <person name="Toshchakov S.V."/>
            <person name="Nazina T.N."/>
        </authorList>
    </citation>
    <scope>NUCLEOTIDE SEQUENCE [LARGE SCALE GENOMIC DNA]</scope>
    <source>
        <strain evidence="2 3">JR1/69-3-13</strain>
    </source>
</reference>
<feature type="transmembrane region" description="Helical" evidence="1">
    <location>
        <begin position="28"/>
        <end position="52"/>
    </location>
</feature>
<organism evidence="2 3">
    <name type="scientific">Pollutimonas subterranea</name>
    <dbReference type="NCBI Taxonomy" id="2045210"/>
    <lineage>
        <taxon>Bacteria</taxon>
        <taxon>Pseudomonadati</taxon>
        <taxon>Pseudomonadota</taxon>
        <taxon>Betaproteobacteria</taxon>
        <taxon>Burkholderiales</taxon>
        <taxon>Alcaligenaceae</taxon>
        <taxon>Pollutimonas</taxon>
    </lineage>
</organism>
<gene>
    <name evidence="2" type="ORF">CR159_08090</name>
</gene>
<dbReference type="Pfam" id="PF20567">
    <property type="entry name" value="DUF6776"/>
    <property type="match status" value="1"/>
</dbReference>
<dbReference type="OrthoDB" id="8585321at2"/>
<keyword evidence="3" id="KW-1185">Reference proteome</keyword>
<accession>A0A2N4U5X5</accession>
<name>A0A2N4U5X5_9BURK</name>
<evidence type="ECO:0000256" key="1">
    <source>
        <dbReference type="SAM" id="Phobius"/>
    </source>
</evidence>